<dbReference type="OrthoDB" id="206213at2759"/>
<dbReference type="STRING" id="180088.A0A1J8PZ90"/>
<evidence type="ECO:0000256" key="2">
    <source>
        <dbReference type="ARBA" id="ARBA00001946"/>
    </source>
</evidence>
<dbReference type="EMBL" id="LVVM01003870">
    <property type="protein sequence ID" value="OJA14149.1"/>
    <property type="molecule type" value="Genomic_DNA"/>
</dbReference>
<dbReference type="SUPFAM" id="SSF55811">
    <property type="entry name" value="Nudix"/>
    <property type="match status" value="1"/>
</dbReference>
<protein>
    <recommendedName>
        <fullName evidence="7">Nudix hydrolase domain-containing protein</fullName>
    </recommendedName>
</protein>
<keyword evidence="6" id="KW-0464">Manganese</keyword>
<evidence type="ECO:0000256" key="4">
    <source>
        <dbReference type="ARBA" id="ARBA00022801"/>
    </source>
</evidence>
<keyword evidence="3" id="KW-0479">Metal-binding</keyword>
<evidence type="ECO:0000256" key="6">
    <source>
        <dbReference type="ARBA" id="ARBA00023211"/>
    </source>
</evidence>
<comment type="cofactor">
    <cofactor evidence="2">
        <name>Mg(2+)</name>
        <dbReference type="ChEBI" id="CHEBI:18420"/>
    </cofactor>
</comment>
<evidence type="ECO:0000256" key="3">
    <source>
        <dbReference type="ARBA" id="ARBA00022723"/>
    </source>
</evidence>
<dbReference type="PANTHER" id="PTHR12992">
    <property type="entry name" value="NUDIX HYDROLASE"/>
    <property type="match status" value="1"/>
</dbReference>
<evidence type="ECO:0000256" key="1">
    <source>
        <dbReference type="ARBA" id="ARBA00001936"/>
    </source>
</evidence>
<keyword evidence="5" id="KW-0460">Magnesium</keyword>
<keyword evidence="9" id="KW-1185">Reference proteome</keyword>
<dbReference type="GO" id="GO:0046872">
    <property type="term" value="F:metal ion binding"/>
    <property type="evidence" value="ECO:0007669"/>
    <property type="project" value="UniProtKB-KW"/>
</dbReference>
<dbReference type="Proteomes" id="UP000183567">
    <property type="component" value="Unassembled WGS sequence"/>
</dbReference>
<feature type="domain" description="Nudix hydrolase" evidence="7">
    <location>
        <begin position="4"/>
        <end position="46"/>
    </location>
</feature>
<comment type="caution">
    <text evidence="8">The sequence shown here is derived from an EMBL/GenBank/DDBJ whole genome shotgun (WGS) entry which is preliminary data.</text>
</comment>
<dbReference type="AlphaFoldDB" id="A0A1J8PZ90"/>
<evidence type="ECO:0000259" key="7">
    <source>
        <dbReference type="Pfam" id="PF00293"/>
    </source>
</evidence>
<dbReference type="InterPro" id="IPR045121">
    <property type="entry name" value="CoAse"/>
</dbReference>
<keyword evidence="4" id="KW-0378">Hydrolase</keyword>
<evidence type="ECO:0000313" key="8">
    <source>
        <dbReference type="EMBL" id="OJA14149.1"/>
    </source>
</evidence>
<dbReference type="InterPro" id="IPR015797">
    <property type="entry name" value="NUDIX_hydrolase-like_dom_sf"/>
</dbReference>
<dbReference type="Gene3D" id="3.90.79.10">
    <property type="entry name" value="Nucleoside Triphosphate Pyrophosphohydrolase"/>
    <property type="match status" value="1"/>
</dbReference>
<organism evidence="8 9">
    <name type="scientific">Rhizopogon vesiculosus</name>
    <dbReference type="NCBI Taxonomy" id="180088"/>
    <lineage>
        <taxon>Eukaryota</taxon>
        <taxon>Fungi</taxon>
        <taxon>Dikarya</taxon>
        <taxon>Basidiomycota</taxon>
        <taxon>Agaricomycotina</taxon>
        <taxon>Agaricomycetes</taxon>
        <taxon>Agaricomycetidae</taxon>
        <taxon>Boletales</taxon>
        <taxon>Suillineae</taxon>
        <taxon>Rhizopogonaceae</taxon>
        <taxon>Rhizopogon</taxon>
    </lineage>
</organism>
<dbReference type="InterPro" id="IPR000086">
    <property type="entry name" value="NUDIX_hydrolase_dom"/>
</dbReference>
<proteinExistence type="predicted"/>
<gene>
    <name evidence="8" type="ORF">AZE42_11798</name>
</gene>
<evidence type="ECO:0000256" key="5">
    <source>
        <dbReference type="ARBA" id="ARBA00022842"/>
    </source>
</evidence>
<comment type="cofactor">
    <cofactor evidence="1">
        <name>Mn(2+)</name>
        <dbReference type="ChEBI" id="CHEBI:29035"/>
    </cofactor>
</comment>
<dbReference type="Pfam" id="PF00293">
    <property type="entry name" value="NUDIX"/>
    <property type="match status" value="1"/>
</dbReference>
<sequence length="106" mass="11427">MTASFPGGRVDQADASFLDPALRETQEEVGIHPTQIDILDQFVPAEQSLKGMRVWPYVGFVYPPDSNSHAADTRSLVDSLPYISLSSRISVRGGNSLPSSPLAPQA</sequence>
<dbReference type="GO" id="GO:0010945">
    <property type="term" value="F:coenzyme A diphosphatase activity"/>
    <property type="evidence" value="ECO:0007669"/>
    <property type="project" value="InterPro"/>
</dbReference>
<accession>A0A1J8PZ90</accession>
<dbReference type="PANTHER" id="PTHR12992:SF11">
    <property type="entry name" value="MITOCHONDRIAL COENZYME A DIPHOSPHATASE NUDT8"/>
    <property type="match status" value="1"/>
</dbReference>
<name>A0A1J8PZ90_9AGAM</name>
<reference evidence="8 9" key="1">
    <citation type="submission" date="2016-03" db="EMBL/GenBank/DDBJ databases">
        <title>Comparative genomics of the ectomycorrhizal sister species Rhizopogon vinicolor and Rhizopogon vesiculosus (Basidiomycota: Boletales) reveals a divergence of the mating type B locus.</title>
        <authorList>
            <person name="Mujic A.B."/>
            <person name="Kuo A."/>
            <person name="Tritt A."/>
            <person name="Lipzen A."/>
            <person name="Chen C."/>
            <person name="Johnson J."/>
            <person name="Sharma A."/>
            <person name="Barry K."/>
            <person name="Grigoriev I.V."/>
            <person name="Spatafora J.W."/>
        </authorList>
    </citation>
    <scope>NUCLEOTIDE SEQUENCE [LARGE SCALE GENOMIC DNA]</scope>
    <source>
        <strain evidence="8 9">AM-OR11-056</strain>
    </source>
</reference>
<evidence type="ECO:0000313" key="9">
    <source>
        <dbReference type="Proteomes" id="UP000183567"/>
    </source>
</evidence>